<sequence>MSIYLILLFCTSLGLCACPEVSGSFFIEQQDLYPESADWDPVTCRLYLSSQFNCTLVIYNPYNKTSKVVEIPGISHPGNPNYTEYHVNGIDYDAKSGNVFISVSSAAAFTSVIAEGADGTIVPNYAAANYTGPNRVVVFDPKTECVVTDVGLLSAQNEFHNATGDYTSAFQDIAEIESTGDAYAPATFGNTIVRIPSGSSEPELWYATISSSIFYGFGGIFSIGNKLVLSDSISGGLVTFDTTEQKDPKATYVPLQSLPSDYKPLNADGLFAPSKYGGKVALWSDDYNGTSVYGSSDNWETAHFLGLILNDDPGVILGAMTTASFEIGQRVFTLTQIFQYSPPVQSKKNFLFYDVTTQLDAIVKASFVGNLTQN</sequence>
<dbReference type="Proteomes" id="UP001345691">
    <property type="component" value="Unassembled WGS sequence"/>
</dbReference>
<organism evidence="2 3">
    <name type="scientific">Exophiala sideris</name>
    <dbReference type="NCBI Taxonomy" id="1016849"/>
    <lineage>
        <taxon>Eukaryota</taxon>
        <taxon>Fungi</taxon>
        <taxon>Dikarya</taxon>
        <taxon>Ascomycota</taxon>
        <taxon>Pezizomycotina</taxon>
        <taxon>Eurotiomycetes</taxon>
        <taxon>Chaetothyriomycetidae</taxon>
        <taxon>Chaetothyriales</taxon>
        <taxon>Herpotrichiellaceae</taxon>
        <taxon>Exophiala</taxon>
    </lineage>
</organism>
<proteinExistence type="predicted"/>
<evidence type="ECO:0000313" key="2">
    <source>
        <dbReference type="EMBL" id="KAK5059360.1"/>
    </source>
</evidence>
<comment type="caution">
    <text evidence="2">The sequence shown here is derived from an EMBL/GenBank/DDBJ whole genome shotgun (WGS) entry which is preliminary data.</text>
</comment>
<keyword evidence="3" id="KW-1185">Reference proteome</keyword>
<dbReference type="SUPFAM" id="SSF63825">
    <property type="entry name" value="YWTD domain"/>
    <property type="match status" value="1"/>
</dbReference>
<gene>
    <name evidence="2" type="ORF">LTR69_005948</name>
</gene>
<feature type="chain" id="PRO_5047284978" evidence="1">
    <location>
        <begin position="17"/>
        <end position="374"/>
    </location>
</feature>
<protein>
    <submittedName>
        <fullName evidence="2">Uncharacterized protein</fullName>
    </submittedName>
</protein>
<evidence type="ECO:0000313" key="3">
    <source>
        <dbReference type="Proteomes" id="UP001345691"/>
    </source>
</evidence>
<evidence type="ECO:0000256" key="1">
    <source>
        <dbReference type="SAM" id="SignalP"/>
    </source>
</evidence>
<name>A0ABR0JAA1_9EURO</name>
<dbReference type="EMBL" id="JAVRRF010000012">
    <property type="protein sequence ID" value="KAK5059360.1"/>
    <property type="molecule type" value="Genomic_DNA"/>
</dbReference>
<accession>A0ABR0JAA1</accession>
<feature type="signal peptide" evidence="1">
    <location>
        <begin position="1"/>
        <end position="16"/>
    </location>
</feature>
<reference evidence="2 3" key="1">
    <citation type="submission" date="2023-08" db="EMBL/GenBank/DDBJ databases">
        <title>Black Yeasts Isolated from many extreme environments.</title>
        <authorList>
            <person name="Coleine C."/>
            <person name="Stajich J.E."/>
            <person name="Selbmann L."/>
        </authorList>
    </citation>
    <scope>NUCLEOTIDE SEQUENCE [LARGE SCALE GENOMIC DNA]</scope>
    <source>
        <strain evidence="2 3">CCFEE 6328</strain>
    </source>
</reference>
<keyword evidence="1" id="KW-0732">Signal</keyword>